<name>A0AAD2H109_9AGAR</name>
<evidence type="ECO:0000313" key="1">
    <source>
        <dbReference type="EMBL" id="CAK5267246.1"/>
    </source>
</evidence>
<accession>A0AAD2H109</accession>
<protein>
    <submittedName>
        <fullName evidence="1">Uncharacterized protein</fullName>
    </submittedName>
</protein>
<comment type="caution">
    <text evidence="1">The sequence shown here is derived from an EMBL/GenBank/DDBJ whole genome shotgun (WGS) entry which is preliminary data.</text>
</comment>
<dbReference type="EMBL" id="CAVNYO010000118">
    <property type="protein sequence ID" value="CAK5267246.1"/>
    <property type="molecule type" value="Genomic_DNA"/>
</dbReference>
<organism evidence="1 2">
    <name type="scientific">Mycena citricolor</name>
    <dbReference type="NCBI Taxonomy" id="2018698"/>
    <lineage>
        <taxon>Eukaryota</taxon>
        <taxon>Fungi</taxon>
        <taxon>Dikarya</taxon>
        <taxon>Basidiomycota</taxon>
        <taxon>Agaricomycotina</taxon>
        <taxon>Agaricomycetes</taxon>
        <taxon>Agaricomycetidae</taxon>
        <taxon>Agaricales</taxon>
        <taxon>Marasmiineae</taxon>
        <taxon>Mycenaceae</taxon>
        <taxon>Mycena</taxon>
    </lineage>
</organism>
<dbReference type="Proteomes" id="UP001295794">
    <property type="component" value="Unassembled WGS sequence"/>
</dbReference>
<evidence type="ECO:0000313" key="2">
    <source>
        <dbReference type="Proteomes" id="UP001295794"/>
    </source>
</evidence>
<dbReference type="AlphaFoldDB" id="A0AAD2H109"/>
<sequence>SRPVAVANLTEVVVETTGKRLKSCKETHLWVKTLAWRVSTNSLRFATQGCSLVKWHIVPAISKTAHRDSTSNHMGALVILKVDNNVLSLQCPIRRCRTQSQNYSGKMLE</sequence>
<feature type="non-terminal residue" evidence="1">
    <location>
        <position position="109"/>
    </location>
</feature>
<keyword evidence="2" id="KW-1185">Reference proteome</keyword>
<proteinExistence type="predicted"/>
<gene>
    <name evidence="1" type="ORF">MYCIT1_LOCUS9598</name>
</gene>
<reference evidence="1" key="1">
    <citation type="submission" date="2023-11" db="EMBL/GenBank/DDBJ databases">
        <authorList>
            <person name="De Vega J J."/>
            <person name="De Vega J J."/>
        </authorList>
    </citation>
    <scope>NUCLEOTIDE SEQUENCE</scope>
</reference>